<dbReference type="AlphaFoldDB" id="A0A6C0D089"/>
<dbReference type="EMBL" id="MN739512">
    <property type="protein sequence ID" value="QHT09504.1"/>
    <property type="molecule type" value="Genomic_DNA"/>
</dbReference>
<organism evidence="1">
    <name type="scientific">viral metagenome</name>
    <dbReference type="NCBI Taxonomy" id="1070528"/>
    <lineage>
        <taxon>unclassified sequences</taxon>
        <taxon>metagenomes</taxon>
        <taxon>organismal metagenomes</taxon>
    </lineage>
</organism>
<evidence type="ECO:0000313" key="1">
    <source>
        <dbReference type="EMBL" id="QHT09504.1"/>
    </source>
</evidence>
<name>A0A6C0D089_9ZZZZ</name>
<proteinExistence type="predicted"/>
<sequence>MRLIERLNFLPKNKYFKNTFSEKIKYKKNFPHTWDCVKK</sequence>
<protein>
    <submittedName>
        <fullName evidence="1">Uncharacterized protein</fullName>
    </submittedName>
</protein>
<reference evidence="1" key="1">
    <citation type="journal article" date="2020" name="Nature">
        <title>Giant virus diversity and host interactions through global metagenomics.</title>
        <authorList>
            <person name="Schulz F."/>
            <person name="Roux S."/>
            <person name="Paez-Espino D."/>
            <person name="Jungbluth S."/>
            <person name="Walsh D.A."/>
            <person name="Denef V.J."/>
            <person name="McMahon K.D."/>
            <person name="Konstantinidis K.T."/>
            <person name="Eloe-Fadrosh E.A."/>
            <person name="Kyrpides N.C."/>
            <person name="Woyke T."/>
        </authorList>
    </citation>
    <scope>NUCLEOTIDE SEQUENCE</scope>
    <source>
        <strain evidence="1">GVMAG-M-3300023174-102</strain>
    </source>
</reference>
<accession>A0A6C0D089</accession>